<keyword evidence="5" id="KW-1185">Reference proteome</keyword>
<name>A0A2N5S586_9BASI</name>
<gene>
    <name evidence="3" type="ORF">PCANC_26530</name>
    <name evidence="4" type="ORF">PCASD_10725</name>
    <name evidence="2" type="ORF">PCASD_23234</name>
</gene>
<evidence type="ECO:0000256" key="1">
    <source>
        <dbReference type="SAM" id="SignalP"/>
    </source>
</evidence>
<feature type="chain" id="PRO_5015083504" evidence="1">
    <location>
        <begin position="23"/>
        <end position="325"/>
    </location>
</feature>
<dbReference type="EMBL" id="PGCI01001067">
    <property type="protein sequence ID" value="PLW08400.1"/>
    <property type="molecule type" value="Genomic_DNA"/>
</dbReference>
<feature type="signal peptide" evidence="1">
    <location>
        <begin position="1"/>
        <end position="22"/>
    </location>
</feature>
<evidence type="ECO:0000313" key="5">
    <source>
        <dbReference type="Proteomes" id="UP000235388"/>
    </source>
</evidence>
<dbReference type="AlphaFoldDB" id="A0A2N5S586"/>
<keyword evidence="1" id="KW-0732">Signal</keyword>
<dbReference type="Proteomes" id="UP000235388">
    <property type="component" value="Unassembled WGS sequence"/>
</dbReference>
<accession>A0A2N5S586</accession>
<protein>
    <submittedName>
        <fullName evidence="2">Uncharacterized protein</fullName>
    </submittedName>
</protein>
<proteinExistence type="predicted"/>
<sequence>MIVPKLLSFITIAACLCQSIGAMQTYHITKGGVPSVRTQLNTIADFKHPFPNYAGRQFSGPEGIPSANHLKTSPHEAFPENEDLQKLAAQQALWINYDSLKPLSTRPTSGWSEYAEIYKKLKPSDKDNLEDWLETNVIKGNRSKAMFSERINWYLLSSDETIRWAETHLKDANLITNEDIDLSRISEILQLPIRQQRGLKFAYRDPKTTADQLHEVFFKPNQPPSQTLRLGLLEQIHDNKGTSLYKESMTTLANQLWRMIPNTSGGQPTKRTSMEVLFSAYGEAPVNARTYARTALENMRENPALWTQLPHGTWDEVKASLQLLK</sequence>
<dbReference type="EMBL" id="PGCJ01000365">
    <property type="protein sequence ID" value="PLW30824.1"/>
    <property type="molecule type" value="Genomic_DNA"/>
</dbReference>
<dbReference type="OrthoDB" id="2497979at2759"/>
<dbReference type="Proteomes" id="UP000235392">
    <property type="component" value="Unassembled WGS sequence"/>
</dbReference>
<dbReference type="EMBL" id="PGCI01000110">
    <property type="protein sequence ID" value="PLW39793.1"/>
    <property type="molecule type" value="Genomic_DNA"/>
</dbReference>
<evidence type="ECO:0000313" key="3">
    <source>
        <dbReference type="EMBL" id="PLW30824.1"/>
    </source>
</evidence>
<reference evidence="5 6" key="1">
    <citation type="submission" date="2017-11" db="EMBL/GenBank/DDBJ databases">
        <title>De novo assembly and phasing of dikaryotic genomes from two isolates of Puccinia coronata f. sp. avenae, the causal agent of oat crown rust.</title>
        <authorList>
            <person name="Miller M.E."/>
            <person name="Zhang Y."/>
            <person name="Omidvar V."/>
            <person name="Sperschneider J."/>
            <person name="Schwessinger B."/>
            <person name="Raley C."/>
            <person name="Palmer J.M."/>
            <person name="Garnica D."/>
            <person name="Upadhyaya N."/>
            <person name="Rathjen J."/>
            <person name="Taylor J.M."/>
            <person name="Park R.F."/>
            <person name="Dodds P.N."/>
            <person name="Hirsch C.D."/>
            <person name="Kianian S.F."/>
            <person name="Figueroa M."/>
        </authorList>
    </citation>
    <scope>NUCLEOTIDE SEQUENCE [LARGE SCALE GENOMIC DNA]</scope>
    <source>
        <strain evidence="3">12NC29</strain>
        <strain evidence="2">12SD80</strain>
    </source>
</reference>
<evidence type="ECO:0000313" key="4">
    <source>
        <dbReference type="EMBL" id="PLW39793.1"/>
    </source>
</evidence>
<comment type="caution">
    <text evidence="2">The sequence shown here is derived from an EMBL/GenBank/DDBJ whole genome shotgun (WGS) entry which is preliminary data.</text>
</comment>
<organism evidence="2 6">
    <name type="scientific">Puccinia coronata f. sp. avenae</name>
    <dbReference type="NCBI Taxonomy" id="200324"/>
    <lineage>
        <taxon>Eukaryota</taxon>
        <taxon>Fungi</taxon>
        <taxon>Dikarya</taxon>
        <taxon>Basidiomycota</taxon>
        <taxon>Pucciniomycotina</taxon>
        <taxon>Pucciniomycetes</taxon>
        <taxon>Pucciniales</taxon>
        <taxon>Pucciniaceae</taxon>
        <taxon>Puccinia</taxon>
    </lineage>
</organism>
<evidence type="ECO:0000313" key="6">
    <source>
        <dbReference type="Proteomes" id="UP000235392"/>
    </source>
</evidence>
<evidence type="ECO:0000313" key="2">
    <source>
        <dbReference type="EMBL" id="PLW08400.1"/>
    </source>
</evidence>